<evidence type="ECO:0000256" key="6">
    <source>
        <dbReference type="ARBA" id="ARBA00023242"/>
    </source>
</evidence>
<dbReference type="OrthoDB" id="329139at2759"/>
<comment type="function">
    <text evidence="7">Component of the EKC/KEOPS complex that is required for the formation of a threonylcarbamoyl group on adenosine at position 37 (t(6)A37) in tRNAs that read codons beginning with adenine. The complex is probably involved in the transfer of the threonylcarbamoyl moiety of threonylcarbamoyl-AMP (TC-AMP) to the N6 group of A37. CGI121 acts as an allosteric effector that regulates the t(6)A activity of the complex. The EKC/KEOPS complex also promotes both telomere uncapping and telomere elongation. The complex is required for efficient recruitment of transcriptional coactivators. CGI121 is not required for tRNA modification.</text>
</comment>
<proteinExistence type="inferred from homology"/>
<organism evidence="9 10">
    <name type="scientific">Eremothecium sinecaudum</name>
    <dbReference type="NCBI Taxonomy" id="45286"/>
    <lineage>
        <taxon>Eukaryota</taxon>
        <taxon>Fungi</taxon>
        <taxon>Dikarya</taxon>
        <taxon>Ascomycota</taxon>
        <taxon>Saccharomycotina</taxon>
        <taxon>Saccharomycetes</taxon>
        <taxon>Saccharomycetales</taxon>
        <taxon>Saccharomycetaceae</taxon>
        <taxon>Eremothecium</taxon>
    </lineage>
</organism>
<dbReference type="GO" id="GO:0002949">
    <property type="term" value="P:tRNA threonylcarbamoyladenosine modification"/>
    <property type="evidence" value="ECO:0007669"/>
    <property type="project" value="TreeGrafter"/>
</dbReference>
<evidence type="ECO:0000256" key="3">
    <source>
        <dbReference type="ARBA" id="ARBA00015316"/>
    </source>
</evidence>
<accession>A0A109V0G3</accession>
<dbReference type="SUPFAM" id="SSF143870">
    <property type="entry name" value="PF0523-like"/>
    <property type="match status" value="1"/>
</dbReference>
<dbReference type="InterPro" id="IPR036504">
    <property type="entry name" value="CGI121/TPRKB_sf"/>
</dbReference>
<comment type="subcellular location">
    <subcellularLocation>
        <location evidence="1">Nucleus</location>
    </subcellularLocation>
</comment>
<evidence type="ECO:0000256" key="5">
    <source>
        <dbReference type="ARBA" id="ARBA00022694"/>
    </source>
</evidence>
<dbReference type="PANTHER" id="PTHR15840:SF10">
    <property type="entry name" value="EKC_KEOPS COMPLEX SUBUNIT TPRKB"/>
    <property type="match status" value="1"/>
</dbReference>
<dbReference type="GO" id="GO:0005634">
    <property type="term" value="C:nucleus"/>
    <property type="evidence" value="ECO:0007669"/>
    <property type="project" value="UniProtKB-SubCell"/>
</dbReference>
<keyword evidence="5" id="KW-0819">tRNA processing</keyword>
<keyword evidence="10" id="KW-1185">Reference proteome</keyword>
<name>A0A109V0G3_9SACH</name>
<gene>
    <name evidence="9" type="ORF">AW171_hschr85019</name>
</gene>
<dbReference type="Proteomes" id="UP000243052">
    <property type="component" value="Chromosome viii"/>
</dbReference>
<sequence>MLDLKLPQFPNTELHIALFEEVANVAELRDNVANLPYSFIDARSVVSKEQLLSAIYRALIEKQYNKLRTMTLHSEFILCLSPNSNIGESFKKFGLKEDSKAVIVLKATTPDETFDKEELLSLMHGKEVEFSNEKLLSYADINLIKKNYKLTGFEPESDEDLSAALVHAIQLRGL</sequence>
<protein>
    <recommendedName>
        <fullName evidence="4">EKC/KEOPS complex subunit CGI121</fullName>
    </recommendedName>
    <alternativeName>
        <fullName evidence="3">EKC/KEOPS complex subunit cgi121</fullName>
    </alternativeName>
</protein>
<evidence type="ECO:0000256" key="2">
    <source>
        <dbReference type="ARBA" id="ARBA00005546"/>
    </source>
</evidence>
<dbReference type="InterPro" id="IPR013926">
    <property type="entry name" value="CGI121/TPRKB"/>
</dbReference>
<keyword evidence="6 8" id="KW-0539">Nucleus</keyword>
<dbReference type="AlphaFoldDB" id="A0A109V0G3"/>
<evidence type="ECO:0000313" key="9">
    <source>
        <dbReference type="EMBL" id="AMD22948.1"/>
    </source>
</evidence>
<dbReference type="STRING" id="45286.A0A109V0G3"/>
<evidence type="ECO:0000256" key="4">
    <source>
        <dbReference type="ARBA" id="ARBA00016009"/>
    </source>
</evidence>
<dbReference type="GO" id="GO:0005829">
    <property type="term" value="C:cytosol"/>
    <property type="evidence" value="ECO:0007669"/>
    <property type="project" value="TreeGrafter"/>
</dbReference>
<dbReference type="Pfam" id="PF08617">
    <property type="entry name" value="CGI-121"/>
    <property type="match status" value="1"/>
</dbReference>
<dbReference type="GeneID" id="28726325"/>
<dbReference type="EMBL" id="CP014248">
    <property type="protein sequence ID" value="AMD22948.1"/>
    <property type="molecule type" value="Genomic_DNA"/>
</dbReference>
<evidence type="ECO:0000256" key="7">
    <source>
        <dbReference type="ARBA" id="ARBA00025043"/>
    </source>
</evidence>
<evidence type="ECO:0000256" key="8">
    <source>
        <dbReference type="RuleBase" id="RU004398"/>
    </source>
</evidence>
<dbReference type="RefSeq" id="XP_017989944.1">
    <property type="nucleotide sequence ID" value="XM_018134455.1"/>
</dbReference>
<comment type="similarity">
    <text evidence="2 8">Belongs to the CGI121/TPRKB family.</text>
</comment>
<dbReference type="GO" id="GO:0000408">
    <property type="term" value="C:EKC/KEOPS complex"/>
    <property type="evidence" value="ECO:0007669"/>
    <property type="project" value="TreeGrafter"/>
</dbReference>
<dbReference type="PANTHER" id="PTHR15840">
    <property type="entry name" value="CGI-121 FAMILY MEMBER"/>
    <property type="match status" value="1"/>
</dbReference>
<evidence type="ECO:0000256" key="1">
    <source>
        <dbReference type="ARBA" id="ARBA00004123"/>
    </source>
</evidence>
<reference evidence="9 10" key="1">
    <citation type="submission" date="2016-01" db="EMBL/GenBank/DDBJ databases">
        <title>Genome sequence of the yeast Holleya sinecauda.</title>
        <authorList>
            <person name="Dietrich F.S."/>
        </authorList>
    </citation>
    <scope>NUCLEOTIDE SEQUENCE [LARGE SCALE GENOMIC DNA]</scope>
    <source>
        <strain evidence="9 10">ATCC 58844</strain>
    </source>
</reference>
<dbReference type="Gene3D" id="3.30.2380.10">
    <property type="entry name" value="CGI121/TPRKB"/>
    <property type="match status" value="1"/>
</dbReference>
<evidence type="ECO:0000313" key="10">
    <source>
        <dbReference type="Proteomes" id="UP000243052"/>
    </source>
</evidence>